<proteinExistence type="predicted"/>
<accession>A0A922CM42</accession>
<keyword evidence="3" id="KW-1185">Reference proteome</keyword>
<dbReference type="PANTHER" id="PTHR48190:SF2">
    <property type="entry name" value="PROGRAMMED CELL DEATH PROTEIN 7"/>
    <property type="match status" value="1"/>
</dbReference>
<feature type="region of interest" description="Disordered" evidence="1">
    <location>
        <begin position="149"/>
        <end position="171"/>
    </location>
</feature>
<dbReference type="GO" id="GO:0005689">
    <property type="term" value="C:U12-type spliceosomal complex"/>
    <property type="evidence" value="ECO:0007669"/>
    <property type="project" value="TreeGrafter"/>
</dbReference>
<name>A0A922CM42_MANSE</name>
<dbReference type="Pfam" id="PF16021">
    <property type="entry name" value="PDCD7"/>
    <property type="match status" value="1"/>
</dbReference>
<organism evidence="2 3">
    <name type="scientific">Manduca sexta</name>
    <name type="common">Tobacco hawkmoth</name>
    <name type="synonym">Tobacco hornworm</name>
    <dbReference type="NCBI Taxonomy" id="7130"/>
    <lineage>
        <taxon>Eukaryota</taxon>
        <taxon>Metazoa</taxon>
        <taxon>Ecdysozoa</taxon>
        <taxon>Arthropoda</taxon>
        <taxon>Hexapoda</taxon>
        <taxon>Insecta</taxon>
        <taxon>Pterygota</taxon>
        <taxon>Neoptera</taxon>
        <taxon>Endopterygota</taxon>
        <taxon>Lepidoptera</taxon>
        <taxon>Glossata</taxon>
        <taxon>Ditrysia</taxon>
        <taxon>Bombycoidea</taxon>
        <taxon>Sphingidae</taxon>
        <taxon>Sphinginae</taxon>
        <taxon>Sphingini</taxon>
        <taxon>Manduca</taxon>
    </lineage>
</organism>
<protein>
    <recommendedName>
        <fullName evidence="4">Programmed cell death protein 7</fullName>
    </recommendedName>
</protein>
<dbReference type="Proteomes" id="UP000791440">
    <property type="component" value="Unassembled WGS sequence"/>
</dbReference>
<dbReference type="PANTHER" id="PTHR48190">
    <property type="entry name" value="PROGRAMMED CELL DEATH PROTEIN 7"/>
    <property type="match status" value="1"/>
</dbReference>
<reference evidence="2" key="2">
    <citation type="submission" date="2020-12" db="EMBL/GenBank/DDBJ databases">
        <authorList>
            <person name="Kanost M."/>
        </authorList>
    </citation>
    <scope>NUCLEOTIDE SEQUENCE</scope>
</reference>
<feature type="compositionally biased region" description="Basic and acidic residues" evidence="1">
    <location>
        <begin position="155"/>
        <end position="171"/>
    </location>
</feature>
<evidence type="ECO:0008006" key="4">
    <source>
        <dbReference type="Google" id="ProtNLM"/>
    </source>
</evidence>
<dbReference type="EMBL" id="JH668417">
    <property type="protein sequence ID" value="KAG6452090.1"/>
    <property type="molecule type" value="Genomic_DNA"/>
</dbReference>
<gene>
    <name evidence="2" type="ORF">O3G_MSEX007451</name>
</gene>
<evidence type="ECO:0000313" key="2">
    <source>
        <dbReference type="EMBL" id="KAG6452090.1"/>
    </source>
</evidence>
<dbReference type="AlphaFoldDB" id="A0A922CM42"/>
<reference evidence="2" key="1">
    <citation type="journal article" date="2016" name="Insect Biochem. Mol. Biol.">
        <title>Multifaceted biological insights from a draft genome sequence of the tobacco hornworm moth, Manduca sexta.</title>
        <authorList>
            <person name="Kanost M.R."/>
            <person name="Arrese E.L."/>
            <person name="Cao X."/>
            <person name="Chen Y.R."/>
            <person name="Chellapilla S."/>
            <person name="Goldsmith M.R."/>
            <person name="Grosse-Wilde E."/>
            <person name="Heckel D.G."/>
            <person name="Herndon N."/>
            <person name="Jiang H."/>
            <person name="Papanicolaou A."/>
            <person name="Qu J."/>
            <person name="Soulages J.L."/>
            <person name="Vogel H."/>
            <person name="Walters J."/>
            <person name="Waterhouse R.M."/>
            <person name="Ahn S.J."/>
            <person name="Almeida F.C."/>
            <person name="An C."/>
            <person name="Aqrawi P."/>
            <person name="Bretschneider A."/>
            <person name="Bryant W.B."/>
            <person name="Bucks S."/>
            <person name="Chao H."/>
            <person name="Chevignon G."/>
            <person name="Christen J.M."/>
            <person name="Clarke D.F."/>
            <person name="Dittmer N.T."/>
            <person name="Ferguson L.C.F."/>
            <person name="Garavelou S."/>
            <person name="Gordon K.H.J."/>
            <person name="Gunaratna R.T."/>
            <person name="Han Y."/>
            <person name="Hauser F."/>
            <person name="He Y."/>
            <person name="Heidel-Fischer H."/>
            <person name="Hirsh A."/>
            <person name="Hu Y."/>
            <person name="Jiang H."/>
            <person name="Kalra D."/>
            <person name="Klinner C."/>
            <person name="Konig C."/>
            <person name="Kovar C."/>
            <person name="Kroll A.R."/>
            <person name="Kuwar S.S."/>
            <person name="Lee S.L."/>
            <person name="Lehman R."/>
            <person name="Li K."/>
            <person name="Li Z."/>
            <person name="Liang H."/>
            <person name="Lovelace S."/>
            <person name="Lu Z."/>
            <person name="Mansfield J.H."/>
            <person name="McCulloch K.J."/>
            <person name="Mathew T."/>
            <person name="Morton B."/>
            <person name="Muzny D.M."/>
            <person name="Neunemann D."/>
            <person name="Ongeri F."/>
            <person name="Pauchet Y."/>
            <person name="Pu L.L."/>
            <person name="Pyrousis I."/>
            <person name="Rao X.J."/>
            <person name="Redding A."/>
            <person name="Roesel C."/>
            <person name="Sanchez-Gracia A."/>
            <person name="Schaack S."/>
            <person name="Shukla A."/>
            <person name="Tetreau G."/>
            <person name="Wang Y."/>
            <person name="Xiong G.H."/>
            <person name="Traut W."/>
            <person name="Walsh T.K."/>
            <person name="Worley K.C."/>
            <person name="Wu D."/>
            <person name="Wu W."/>
            <person name="Wu Y.Q."/>
            <person name="Zhang X."/>
            <person name="Zou Z."/>
            <person name="Zucker H."/>
            <person name="Briscoe A.D."/>
            <person name="Burmester T."/>
            <person name="Clem R.J."/>
            <person name="Feyereisen R."/>
            <person name="Grimmelikhuijzen C.J.P."/>
            <person name="Hamodrakas S.J."/>
            <person name="Hansson B.S."/>
            <person name="Huguet E."/>
            <person name="Jermiin L.S."/>
            <person name="Lan Q."/>
            <person name="Lehman H.K."/>
            <person name="Lorenzen M."/>
            <person name="Merzendorfer H."/>
            <person name="Michalopoulos I."/>
            <person name="Morton D.B."/>
            <person name="Muthukrishnan S."/>
            <person name="Oakeshott J.G."/>
            <person name="Palmer W."/>
            <person name="Park Y."/>
            <person name="Passarelli A.L."/>
            <person name="Rozas J."/>
            <person name="Schwartz L.M."/>
            <person name="Smith W."/>
            <person name="Southgate A."/>
            <person name="Vilcinskas A."/>
            <person name="Vogt R."/>
            <person name="Wang P."/>
            <person name="Werren J."/>
            <person name="Yu X.Q."/>
            <person name="Zhou J.J."/>
            <person name="Brown S.J."/>
            <person name="Scherer S.E."/>
            <person name="Richards S."/>
            <person name="Blissard G.W."/>
        </authorList>
    </citation>
    <scope>NUCLEOTIDE SEQUENCE</scope>
</reference>
<evidence type="ECO:0000256" key="1">
    <source>
        <dbReference type="SAM" id="MobiDB-lite"/>
    </source>
</evidence>
<evidence type="ECO:0000313" key="3">
    <source>
        <dbReference type="Proteomes" id="UP000791440"/>
    </source>
</evidence>
<comment type="caution">
    <text evidence="2">The sequence shown here is derived from an EMBL/GenBank/DDBJ whole genome shotgun (WGS) entry which is preliminary data.</text>
</comment>
<dbReference type="InterPro" id="IPR052831">
    <property type="entry name" value="Apoptosis_promoter"/>
</dbReference>
<dbReference type="InterPro" id="IPR031974">
    <property type="entry name" value="PDCD7"/>
</dbReference>
<sequence>MYNHNFNFRGNFTFQPFIPAPFPPPPPPPPLFFIPPTPVMPLEIEDTKVMKYYESRIPPKLPKPKTPVTISLLKDKLKSVLLLLNDVKSKENVLRENMNSYSDEEWSSKLKDIEDAKKKITEEMNDVNETDFYEIRKMITSRISKRMRLKRQKVERKMDKEQRKKDREEKSRKIDEYLQRVKDELNKAKQEKEAKAIADNVLKDILRKKQDAKKCLVKFDALIKLRKAKMNTMKGRGELVSEHEDKAFRDDIENLKLLWQKQLSIYEKEEEDLQAKLVEGVETVSSASQATEDQVRNNLQEWRVALFGGTLPQNNFVGDMQRFVTVRSEWDQYVSSEGSPMPIGWVPPQP</sequence>